<protein>
    <submittedName>
        <fullName evidence="2">Jg15884 protein</fullName>
    </submittedName>
</protein>
<evidence type="ECO:0000256" key="1">
    <source>
        <dbReference type="SAM" id="MobiDB-lite"/>
    </source>
</evidence>
<dbReference type="Proteomes" id="UP000838756">
    <property type="component" value="Unassembled WGS sequence"/>
</dbReference>
<comment type="caution">
    <text evidence="2">The sequence shown here is derived from an EMBL/GenBank/DDBJ whole genome shotgun (WGS) entry which is preliminary data.</text>
</comment>
<evidence type="ECO:0000313" key="3">
    <source>
        <dbReference type="Proteomes" id="UP000838756"/>
    </source>
</evidence>
<dbReference type="EMBL" id="CAKXAJ010022906">
    <property type="protein sequence ID" value="CAH2227331.1"/>
    <property type="molecule type" value="Genomic_DNA"/>
</dbReference>
<keyword evidence="3" id="KW-1185">Reference proteome</keyword>
<feature type="non-terminal residue" evidence="2">
    <location>
        <position position="1"/>
    </location>
</feature>
<organism evidence="2 3">
    <name type="scientific">Pararge aegeria aegeria</name>
    <dbReference type="NCBI Taxonomy" id="348720"/>
    <lineage>
        <taxon>Eukaryota</taxon>
        <taxon>Metazoa</taxon>
        <taxon>Ecdysozoa</taxon>
        <taxon>Arthropoda</taxon>
        <taxon>Hexapoda</taxon>
        <taxon>Insecta</taxon>
        <taxon>Pterygota</taxon>
        <taxon>Neoptera</taxon>
        <taxon>Endopterygota</taxon>
        <taxon>Lepidoptera</taxon>
        <taxon>Glossata</taxon>
        <taxon>Ditrysia</taxon>
        <taxon>Papilionoidea</taxon>
        <taxon>Nymphalidae</taxon>
        <taxon>Satyrinae</taxon>
        <taxon>Satyrini</taxon>
        <taxon>Parargina</taxon>
        <taxon>Pararge</taxon>
    </lineage>
</organism>
<dbReference type="OrthoDB" id="10453756at2759"/>
<evidence type="ECO:0000313" key="2">
    <source>
        <dbReference type="EMBL" id="CAH2227331.1"/>
    </source>
</evidence>
<dbReference type="AlphaFoldDB" id="A0A8S4R0Q9"/>
<accession>A0A8S4R0Q9</accession>
<feature type="region of interest" description="Disordered" evidence="1">
    <location>
        <begin position="38"/>
        <end position="72"/>
    </location>
</feature>
<reference evidence="2" key="1">
    <citation type="submission" date="2022-03" db="EMBL/GenBank/DDBJ databases">
        <authorList>
            <person name="Lindestad O."/>
        </authorList>
    </citation>
    <scope>NUCLEOTIDE SEQUENCE</scope>
</reference>
<name>A0A8S4R0Q9_9NEOP</name>
<sequence length="72" mass="8310">HLTALAPLHSTSGRCATFHVERDKQARFHLRHIPSRTRYDGTVTDDTVRRERETQTKTPSLRVDPTTEPETK</sequence>
<proteinExistence type="predicted"/>
<gene>
    <name evidence="2" type="primary">jg15884</name>
    <name evidence="2" type="ORF">PAEG_LOCUS7860</name>
</gene>
<feature type="compositionally biased region" description="Basic and acidic residues" evidence="1">
    <location>
        <begin position="46"/>
        <end position="55"/>
    </location>
</feature>